<comment type="caution">
    <text evidence="12">The sequence shown here is derived from an EMBL/GenBank/DDBJ whole genome shotgun (WGS) entry which is preliminary data.</text>
</comment>
<comment type="similarity">
    <text evidence="2">Belongs to the anaerobic coproporphyrinogen-III oxidase family. HemW subfamily.</text>
</comment>
<evidence type="ECO:0000256" key="8">
    <source>
        <dbReference type="ARBA" id="ARBA00023014"/>
    </source>
</evidence>
<reference evidence="12" key="1">
    <citation type="submission" date="2022-12" db="EMBL/GenBank/DDBJ databases">
        <title>Bacterial isolates from different developmental stages of Nematostella vectensis.</title>
        <authorList>
            <person name="Fraune S."/>
        </authorList>
    </citation>
    <scope>NUCLEOTIDE SEQUENCE</scope>
    <source>
        <strain evidence="12">G21630-S1</strain>
    </source>
</reference>
<gene>
    <name evidence="12" type="primary">hemW</name>
    <name evidence="12" type="ORF">O4H49_07185</name>
</gene>
<dbReference type="SFLD" id="SFLDF00562">
    <property type="entry name" value="HemN-like__clustered_with_heat"/>
    <property type="match status" value="1"/>
</dbReference>
<comment type="subcellular location">
    <subcellularLocation>
        <location evidence="10">Cytoplasm</location>
    </subcellularLocation>
</comment>
<comment type="function">
    <text evidence="10">Probably acts as a heme chaperone, transferring heme to an unknown acceptor. Binds one molecule of heme per monomer, possibly covalently. Binds 1 [4Fe-4S] cluster. The cluster is coordinated with 3 cysteines and an exchangeable S-adenosyl-L-methionine.</text>
</comment>
<keyword evidence="10" id="KW-0963">Cytoplasm</keyword>
<keyword evidence="9 10" id="KW-0143">Chaperone</keyword>
<dbReference type="PANTHER" id="PTHR13932">
    <property type="entry name" value="COPROPORPHYRINIGEN III OXIDASE"/>
    <property type="match status" value="1"/>
</dbReference>
<dbReference type="SMART" id="SM00729">
    <property type="entry name" value="Elp3"/>
    <property type="match status" value="1"/>
</dbReference>
<dbReference type="Proteomes" id="UP001069802">
    <property type="component" value="Unassembled WGS sequence"/>
</dbReference>
<protein>
    <recommendedName>
        <fullName evidence="3 10">Heme chaperone HemW</fullName>
    </recommendedName>
</protein>
<keyword evidence="10" id="KW-0004">4Fe-4S</keyword>
<organism evidence="12 13">
    <name type="scientific">Kiloniella laminariae</name>
    <dbReference type="NCBI Taxonomy" id="454162"/>
    <lineage>
        <taxon>Bacteria</taxon>
        <taxon>Pseudomonadati</taxon>
        <taxon>Pseudomonadota</taxon>
        <taxon>Alphaproteobacteria</taxon>
        <taxon>Rhodospirillales</taxon>
        <taxon>Kiloniellaceae</taxon>
        <taxon>Kiloniella</taxon>
    </lineage>
</organism>
<dbReference type="SFLD" id="SFLDS00029">
    <property type="entry name" value="Radical_SAM"/>
    <property type="match status" value="1"/>
</dbReference>
<dbReference type="EMBL" id="JAPWGY010000002">
    <property type="protein sequence ID" value="MCZ4280555.1"/>
    <property type="molecule type" value="Genomic_DNA"/>
</dbReference>
<dbReference type="SUPFAM" id="SSF102114">
    <property type="entry name" value="Radical SAM enzymes"/>
    <property type="match status" value="1"/>
</dbReference>
<evidence type="ECO:0000256" key="3">
    <source>
        <dbReference type="ARBA" id="ARBA00017228"/>
    </source>
</evidence>
<evidence type="ECO:0000256" key="4">
    <source>
        <dbReference type="ARBA" id="ARBA00022617"/>
    </source>
</evidence>
<dbReference type="RefSeq" id="WP_269422746.1">
    <property type="nucleotide sequence ID" value="NZ_JAPWGY010000002.1"/>
</dbReference>
<evidence type="ECO:0000256" key="9">
    <source>
        <dbReference type="ARBA" id="ARBA00023186"/>
    </source>
</evidence>
<evidence type="ECO:0000256" key="10">
    <source>
        <dbReference type="RuleBase" id="RU364116"/>
    </source>
</evidence>
<evidence type="ECO:0000256" key="5">
    <source>
        <dbReference type="ARBA" id="ARBA00022691"/>
    </source>
</evidence>
<evidence type="ECO:0000256" key="2">
    <source>
        <dbReference type="ARBA" id="ARBA00006100"/>
    </source>
</evidence>
<evidence type="ECO:0000256" key="6">
    <source>
        <dbReference type="ARBA" id="ARBA00022723"/>
    </source>
</evidence>
<dbReference type="InterPro" id="IPR058240">
    <property type="entry name" value="rSAM_sf"/>
</dbReference>
<dbReference type="InterPro" id="IPR006638">
    <property type="entry name" value="Elp3/MiaA/NifB-like_rSAM"/>
</dbReference>
<dbReference type="NCBIfam" id="TIGR00539">
    <property type="entry name" value="hemN_rel"/>
    <property type="match status" value="1"/>
</dbReference>
<evidence type="ECO:0000256" key="1">
    <source>
        <dbReference type="ARBA" id="ARBA00001966"/>
    </source>
</evidence>
<keyword evidence="13" id="KW-1185">Reference proteome</keyword>
<dbReference type="InterPro" id="IPR013785">
    <property type="entry name" value="Aldolase_TIM"/>
</dbReference>
<keyword evidence="6 10" id="KW-0479">Metal-binding</keyword>
<name>A0ABT4LHH9_9PROT</name>
<keyword evidence="4 10" id="KW-0349">Heme</keyword>
<proteinExistence type="inferred from homology"/>
<dbReference type="PROSITE" id="PS51918">
    <property type="entry name" value="RADICAL_SAM"/>
    <property type="match status" value="1"/>
</dbReference>
<dbReference type="InterPro" id="IPR034505">
    <property type="entry name" value="Coproporphyrinogen-III_oxidase"/>
</dbReference>
<accession>A0ABT4LHH9</accession>
<dbReference type="Pfam" id="PF04055">
    <property type="entry name" value="Radical_SAM"/>
    <property type="match status" value="1"/>
</dbReference>
<keyword evidence="8 10" id="KW-0411">Iron-sulfur</keyword>
<dbReference type="InterPro" id="IPR007197">
    <property type="entry name" value="rSAM"/>
</dbReference>
<dbReference type="PANTHER" id="PTHR13932:SF5">
    <property type="entry name" value="RADICAL S-ADENOSYL METHIONINE DOMAIN-CONTAINING PROTEIN 1, MITOCHONDRIAL"/>
    <property type="match status" value="1"/>
</dbReference>
<evidence type="ECO:0000259" key="11">
    <source>
        <dbReference type="PROSITE" id="PS51918"/>
    </source>
</evidence>
<evidence type="ECO:0000313" key="13">
    <source>
        <dbReference type="Proteomes" id="UP001069802"/>
    </source>
</evidence>
<evidence type="ECO:0000256" key="7">
    <source>
        <dbReference type="ARBA" id="ARBA00023004"/>
    </source>
</evidence>
<feature type="domain" description="Radical SAM core" evidence="11">
    <location>
        <begin position="41"/>
        <end position="274"/>
    </location>
</feature>
<comment type="cofactor">
    <cofactor evidence="1">
        <name>[4Fe-4S] cluster</name>
        <dbReference type="ChEBI" id="CHEBI:49883"/>
    </cofactor>
</comment>
<keyword evidence="7 10" id="KW-0408">Iron</keyword>
<dbReference type="SFLD" id="SFLDG01065">
    <property type="entry name" value="anaerobic_coproporphyrinogen-I"/>
    <property type="match status" value="1"/>
</dbReference>
<keyword evidence="5 10" id="KW-0949">S-adenosyl-L-methionine</keyword>
<dbReference type="InterPro" id="IPR004559">
    <property type="entry name" value="HemW-like"/>
</dbReference>
<evidence type="ECO:0000313" key="12">
    <source>
        <dbReference type="EMBL" id="MCZ4280555.1"/>
    </source>
</evidence>
<dbReference type="Gene3D" id="3.20.20.70">
    <property type="entry name" value="Aldolase class I"/>
    <property type="match status" value="1"/>
</dbReference>
<sequence length="425" mass="48985">MEALRERVLDDQEYLRDDGAFVFHHPPKYLWERSPETIDRALVWQNYHLYIHVPFCRKICTFCTFERRQLHRGAIDWFTTLLDSEMDLYQSQDSFDQANIQSVYLGGGTASLLSNDNIAHILKRLRAEFGLYGEETEITLESEPGTKKPTDLQAIRKIGVNRISIGAQAFDDVQLKLLNRSHSVQQTLDMIRAAKHAGFDNLHIDVMYGLPGQSMARWQETVKRTIDLEPTHISAYPLIVFPGELLDRSLEKNALPRRPDKEVINEMREYATAEFAAAGLLRYSTAEFARTGKECRYVQSTWDSSDYLGFGPGAYSRYGHLLWEDEVIHPGYERMIQAGTKPLGKRYEMAPEQQLQRDIAMGLCLLEIDIDVLQKKAGCVFENEFLETYEHLEDQGLIDRKGARIFLTEKGVRYATYVMKCFTTQ</sequence>